<evidence type="ECO:0000313" key="4">
    <source>
        <dbReference type="Proteomes" id="UP000014227"/>
    </source>
</evidence>
<dbReference type="InterPro" id="IPR028098">
    <property type="entry name" value="Glyco_trans_4-like_N"/>
</dbReference>
<feature type="domain" description="Glycosyltransferase subfamily 4-like N-terminal" evidence="2">
    <location>
        <begin position="15"/>
        <end position="176"/>
    </location>
</feature>
<gene>
    <name evidence="3" type="ORF">CCALI_02532</name>
</gene>
<sequence>MRIALFSECYTPVLNGVVIAIQTLRETLRSMGHEVFIFAAGDPQPDDEQVYRLPALPFPKHPYRFARPFPTLPLDFSQLQIDIVHCQHPFPVGRLGARLARKNGIPLVYTVHSLYDTMLLLAKPALVRRLGPPTMRNVMRRFCNQADVVIAPSHYVAQALARCGIAVPIQVVPSGVIPPHVTPGDRESVRCQIGISEEVPVLLYVGRLAPEKRVDLLLEAVALLEQRSLKGPQGAFRLLLVGDGPCRAQLEWQVQRLGIQGRVVFVGAQPHAKIGAWYAASDIFLMPSPMETQGLVVIEAMNCGLPCIAVSEGGAGEAVIPEQTGILCPFSASAFATAIEMLLTNPYRRKQMGQNAYRHAEIYAPARTAQNILAAYTQAQAKHKREPI</sequence>
<feature type="domain" description="Glycosyl transferase family 1" evidence="1">
    <location>
        <begin position="186"/>
        <end position="358"/>
    </location>
</feature>
<dbReference type="Pfam" id="PF00534">
    <property type="entry name" value="Glycos_transf_1"/>
    <property type="match status" value="1"/>
</dbReference>
<dbReference type="HOGENOM" id="CLU_009583_2_0_0"/>
<evidence type="ECO:0000313" key="3">
    <source>
        <dbReference type="EMBL" id="CCW36329.1"/>
    </source>
</evidence>
<reference evidence="4" key="1">
    <citation type="submission" date="2013-03" db="EMBL/GenBank/DDBJ databases">
        <title>Genome sequence of Chthonomonas calidirosea, the first sequenced genome from the Armatimonadetes phylum (formally candidate division OP10).</title>
        <authorList>
            <person name="Lee K.C.Y."/>
            <person name="Morgan X.C."/>
            <person name="Dunfield P.F."/>
            <person name="Tamas I."/>
            <person name="Houghton K.M."/>
            <person name="Vyssotski M."/>
            <person name="Ryan J.L.J."/>
            <person name="Lagutin K."/>
            <person name="McDonald I.R."/>
            <person name="Stott M.B."/>
        </authorList>
    </citation>
    <scope>NUCLEOTIDE SEQUENCE [LARGE SCALE GENOMIC DNA]</scope>
    <source>
        <strain evidence="4">DSM 23976 / ICMP 18418 / T49</strain>
    </source>
</reference>
<dbReference type="STRING" id="454171.CP488_01558"/>
<dbReference type="SUPFAM" id="SSF53756">
    <property type="entry name" value="UDP-Glycosyltransferase/glycogen phosphorylase"/>
    <property type="match status" value="1"/>
</dbReference>
<dbReference type="PANTHER" id="PTHR45947:SF3">
    <property type="entry name" value="SULFOQUINOVOSYL TRANSFERASE SQD2"/>
    <property type="match status" value="1"/>
</dbReference>
<evidence type="ECO:0000259" key="2">
    <source>
        <dbReference type="Pfam" id="PF13439"/>
    </source>
</evidence>
<dbReference type="FunCoup" id="S0EZJ5">
    <property type="interactions" value="1"/>
</dbReference>
<protein>
    <submittedName>
        <fullName evidence="3">Glycosyltransferase</fullName>
    </submittedName>
</protein>
<evidence type="ECO:0000259" key="1">
    <source>
        <dbReference type="Pfam" id="PF00534"/>
    </source>
</evidence>
<dbReference type="AlphaFoldDB" id="S0EZJ5"/>
<dbReference type="RefSeq" id="WP_016483840.1">
    <property type="nucleotide sequence ID" value="NC_021487.1"/>
</dbReference>
<keyword evidence="3" id="KW-0808">Transferase</keyword>
<dbReference type="InterPro" id="IPR050194">
    <property type="entry name" value="Glycosyltransferase_grp1"/>
</dbReference>
<dbReference type="Proteomes" id="UP000014227">
    <property type="component" value="Chromosome I"/>
</dbReference>
<dbReference type="OrthoDB" id="9802525at2"/>
<dbReference type="InterPro" id="IPR001296">
    <property type="entry name" value="Glyco_trans_1"/>
</dbReference>
<dbReference type="KEGG" id="ccz:CCALI_02532"/>
<dbReference type="Gene3D" id="3.40.50.2000">
    <property type="entry name" value="Glycogen Phosphorylase B"/>
    <property type="match status" value="2"/>
</dbReference>
<dbReference type="PATRIC" id="fig|1303518.3.peg.2631"/>
<accession>S0EZJ5</accession>
<dbReference type="PANTHER" id="PTHR45947">
    <property type="entry name" value="SULFOQUINOVOSYL TRANSFERASE SQD2"/>
    <property type="match status" value="1"/>
</dbReference>
<keyword evidence="4" id="KW-1185">Reference proteome</keyword>
<dbReference type="EMBL" id="HF951689">
    <property type="protein sequence ID" value="CCW36329.1"/>
    <property type="molecule type" value="Genomic_DNA"/>
</dbReference>
<name>S0EZJ5_CHTCT</name>
<organism evidence="3 4">
    <name type="scientific">Chthonomonas calidirosea (strain DSM 23976 / ICMP 18418 / T49)</name>
    <dbReference type="NCBI Taxonomy" id="1303518"/>
    <lineage>
        <taxon>Bacteria</taxon>
        <taxon>Bacillati</taxon>
        <taxon>Armatimonadota</taxon>
        <taxon>Chthonomonadia</taxon>
        <taxon>Chthonomonadales</taxon>
        <taxon>Chthonomonadaceae</taxon>
        <taxon>Chthonomonas</taxon>
    </lineage>
</organism>
<dbReference type="eggNOG" id="COG0438">
    <property type="taxonomic scope" value="Bacteria"/>
</dbReference>
<dbReference type="GO" id="GO:0016757">
    <property type="term" value="F:glycosyltransferase activity"/>
    <property type="evidence" value="ECO:0007669"/>
    <property type="project" value="InterPro"/>
</dbReference>
<dbReference type="Pfam" id="PF13439">
    <property type="entry name" value="Glyco_transf_4"/>
    <property type="match status" value="1"/>
</dbReference>
<dbReference type="InParanoid" id="S0EZJ5"/>
<proteinExistence type="predicted"/>